<dbReference type="KEGG" id="sfu:Sfum_2193"/>
<dbReference type="STRING" id="335543.Sfum_2193"/>
<accession>A0LKC3</accession>
<dbReference type="AlphaFoldDB" id="A0LKC3"/>
<keyword evidence="3" id="KW-1185">Reference proteome</keyword>
<dbReference type="TCDB" id="1.B.73.1.3">
    <property type="family name" value="the capsule biogenesis/assembly (cba) family"/>
</dbReference>
<evidence type="ECO:0000256" key="1">
    <source>
        <dbReference type="SAM" id="Phobius"/>
    </source>
</evidence>
<dbReference type="EMBL" id="CP000478">
    <property type="protein sequence ID" value="ABK17875.1"/>
    <property type="molecule type" value="Genomic_DNA"/>
</dbReference>
<evidence type="ECO:0008006" key="4">
    <source>
        <dbReference type="Google" id="ProtNLM"/>
    </source>
</evidence>
<organism evidence="2 3">
    <name type="scientific">Syntrophobacter fumaroxidans (strain DSM 10017 / MPOB)</name>
    <dbReference type="NCBI Taxonomy" id="335543"/>
    <lineage>
        <taxon>Bacteria</taxon>
        <taxon>Pseudomonadati</taxon>
        <taxon>Thermodesulfobacteriota</taxon>
        <taxon>Syntrophobacteria</taxon>
        <taxon>Syntrophobacterales</taxon>
        <taxon>Syntrophobacteraceae</taxon>
        <taxon>Syntrophobacter</taxon>
    </lineage>
</organism>
<evidence type="ECO:0000313" key="2">
    <source>
        <dbReference type="EMBL" id="ABK17875.1"/>
    </source>
</evidence>
<dbReference type="Pfam" id="PF14052">
    <property type="entry name" value="Caps_assemb_Wzi"/>
    <property type="match status" value="1"/>
</dbReference>
<keyword evidence="1" id="KW-0472">Membrane</keyword>
<gene>
    <name evidence="2" type="ordered locus">Sfum_2193</name>
</gene>
<keyword evidence="1" id="KW-1133">Transmembrane helix</keyword>
<feature type="transmembrane region" description="Helical" evidence="1">
    <location>
        <begin position="37"/>
        <end position="56"/>
    </location>
</feature>
<name>A0LKC3_SYNFM</name>
<keyword evidence="1" id="KW-0812">Transmembrane</keyword>
<protein>
    <recommendedName>
        <fullName evidence="4">Capsule assembly protein Wzi</fullName>
    </recommendedName>
</protein>
<dbReference type="InParanoid" id="A0LKC3"/>
<dbReference type="eggNOG" id="COG3170">
    <property type="taxonomic scope" value="Bacteria"/>
</dbReference>
<sequence length="592" mass="66394">MGHRCSVNLNSDVSIMTFPTNGSWTDKLCAGNKIARTVFAAVFLIAAGMVSVAHSVPVSNNVPLDHWSYGALDKVAGFGLIRSDLHGIRPYTRMEVARLVHEALAVREEKSLKLPPLIEHFLERFQREFREELTVYGRGDSDGAAIMTIKPIEEAQARYAFVDGKPRDFVNFGKRNGQYPWSPSGIVASEKTPLLYGNEGIVYGEGSNFSLQFSSSAKLWDLFSGYVEPILIVRQNEDPGRSLDGLSGGREHGSLGAFDRVGFDLHKGYVKFSPWNVEIEFGRDSMCWGQGYAGSLIMGNNAGPLDMLKITNPTNTLLPWVFRYLGPFKYTVFVARPDDYLNPLNPLLSGGSVNFKPLPWLELGFETAFLMNGEDRPSTSLSNYLKALFGFGFGQPNEIDQVGSFEARLRLPFLWNAELYLEYGGEDSGGEEFFEEWFGFGDVGYLTGIYLPRITPDGKTDFRFEFARTAHRVDSTPGFWYGHTSYRWGYTNDQMIVGHRIGPDAIDYFARVTRYLRNDLRVGVDFEHMVRGVSLNVVEEESNGFGADVAWDIDSRWSVAARYAFQDISNFNLVRGDDQANHLLVTGVKFSF</sequence>
<dbReference type="Proteomes" id="UP000001784">
    <property type="component" value="Chromosome"/>
</dbReference>
<proteinExistence type="predicted"/>
<evidence type="ECO:0000313" key="3">
    <source>
        <dbReference type="Proteomes" id="UP000001784"/>
    </source>
</evidence>
<dbReference type="InterPro" id="IPR026950">
    <property type="entry name" value="Caps_assemb_Wzi"/>
</dbReference>
<dbReference type="Gene3D" id="2.40.160.130">
    <property type="entry name" value="Capsule assembly protein Wzi"/>
    <property type="match status" value="1"/>
</dbReference>
<dbReference type="InterPro" id="IPR038636">
    <property type="entry name" value="Wzi_sf"/>
</dbReference>
<dbReference type="OrthoDB" id="101884at2"/>
<reference evidence="2 3" key="1">
    <citation type="submission" date="2006-10" db="EMBL/GenBank/DDBJ databases">
        <title>Complete sequence of Syntrophobacter fumaroxidans MPOB.</title>
        <authorList>
            <consortium name="US DOE Joint Genome Institute"/>
            <person name="Copeland A."/>
            <person name="Lucas S."/>
            <person name="Lapidus A."/>
            <person name="Barry K."/>
            <person name="Detter J.C."/>
            <person name="Glavina del Rio T."/>
            <person name="Hammon N."/>
            <person name="Israni S."/>
            <person name="Pitluck S."/>
            <person name="Goltsman E.G."/>
            <person name="Martinez M."/>
            <person name="Schmutz J."/>
            <person name="Larimer F."/>
            <person name="Land M."/>
            <person name="Hauser L."/>
            <person name="Kyrpides N."/>
            <person name="Kim E."/>
            <person name="Boone D.R."/>
            <person name="Brockman F."/>
            <person name="Culley D."/>
            <person name="Ferry J."/>
            <person name="Gunsalus R."/>
            <person name="McInerney M.J."/>
            <person name="Morrison M."/>
            <person name="Plugge C."/>
            <person name="Rohlin L."/>
            <person name="Scholten J."/>
            <person name="Sieber J."/>
            <person name="Stams A.J.M."/>
            <person name="Worm P."/>
            <person name="Henstra A.M."/>
            <person name="Richardson P."/>
        </authorList>
    </citation>
    <scope>NUCLEOTIDE SEQUENCE [LARGE SCALE GENOMIC DNA]</scope>
    <source>
        <strain evidence="3">DSM 10017 / MPOB</strain>
    </source>
</reference>
<dbReference type="HOGENOM" id="CLU_033718_0_0_7"/>